<keyword evidence="3" id="KW-1133">Transmembrane helix</keyword>
<evidence type="ECO:0000256" key="3">
    <source>
        <dbReference type="SAM" id="Phobius"/>
    </source>
</evidence>
<dbReference type="PANTHER" id="PTHR42751">
    <property type="entry name" value="SODIUM/HYDROGEN EXCHANGER FAMILY/TRKA DOMAIN PROTEIN"/>
    <property type="match status" value="1"/>
</dbReference>
<name>A0A554LII9_9BACT</name>
<dbReference type="Gene3D" id="3.40.50.720">
    <property type="entry name" value="NAD(P)-binding Rossmann-like Domain"/>
    <property type="match status" value="1"/>
</dbReference>
<comment type="similarity">
    <text evidence="1">Belongs to the monovalent cation:proton antiporter 2 (CPA2) transporter (TC 2.A.37) family.</text>
</comment>
<dbReference type="SUPFAM" id="SSF51735">
    <property type="entry name" value="NAD(P)-binding Rossmann-fold domains"/>
    <property type="match status" value="1"/>
</dbReference>
<dbReference type="Gene3D" id="1.20.1530.20">
    <property type="match status" value="1"/>
</dbReference>
<evidence type="ECO:0000313" key="5">
    <source>
        <dbReference type="EMBL" id="TSC92684.1"/>
    </source>
</evidence>
<evidence type="ECO:0000259" key="4">
    <source>
        <dbReference type="Pfam" id="PF02254"/>
    </source>
</evidence>
<dbReference type="EMBL" id="VMGI01000048">
    <property type="protein sequence ID" value="TSC92684.1"/>
    <property type="molecule type" value="Genomic_DNA"/>
</dbReference>
<dbReference type="InterPro" id="IPR038770">
    <property type="entry name" value="Na+/solute_symporter_sf"/>
</dbReference>
<reference evidence="5 6" key="1">
    <citation type="submission" date="2017-07" db="EMBL/GenBank/DDBJ databases">
        <title>Mechanisms for carbon and nitrogen cycling indicate functional differentiation within the Candidate Phyla Radiation.</title>
        <authorList>
            <person name="Danczak R.E."/>
            <person name="Johnston M.D."/>
            <person name="Kenah C."/>
            <person name="Slattery M."/>
            <person name="Wrighton K.C."/>
            <person name="Wilkins M.J."/>
        </authorList>
    </citation>
    <scope>NUCLEOTIDE SEQUENCE [LARGE SCALE GENOMIC DNA]</scope>
    <source>
        <strain evidence="5">Licking1014_85</strain>
    </source>
</reference>
<proteinExistence type="inferred from homology"/>
<evidence type="ECO:0000256" key="1">
    <source>
        <dbReference type="ARBA" id="ARBA00005551"/>
    </source>
</evidence>
<dbReference type="AlphaFoldDB" id="A0A554LII9"/>
<dbReference type="Pfam" id="PF02254">
    <property type="entry name" value="TrkA_N"/>
    <property type="match status" value="1"/>
</dbReference>
<protein>
    <submittedName>
        <fullName evidence="5">Sodium/hydrogen exchanger</fullName>
    </submittedName>
</protein>
<dbReference type="InterPro" id="IPR036291">
    <property type="entry name" value="NAD(P)-bd_dom_sf"/>
</dbReference>
<accession>A0A554LII9</accession>
<organism evidence="5 6">
    <name type="scientific">Candidatus Berkelbacteria bacterium Licking1014_85</name>
    <dbReference type="NCBI Taxonomy" id="2017148"/>
    <lineage>
        <taxon>Bacteria</taxon>
        <taxon>Candidatus Berkelbacteria</taxon>
    </lineage>
</organism>
<sequence length="257" mass="29533">MMFLQGFKKRTGFLVSVSLAQMSEFSLIIGAVGLSFNHINQELSTIIVLVCATTIIISTYLMEGSDFIFSKIRKMYRFVDRFNHFQDDKFTLDEKLKNHIIVFGAGHVVDRVLNIMKSHELDFVVVDFDPTVIQRLKEKKIKAIYGDMGDPEIIEKLNIDDAKIVISTTHEIQDDLRILKELNVVNKKCFSYMTAFTPNDALKLYEFGADFVILPNQISWDVLGEMIKEIKSDNYAKIKNSIELKKKKHIENLGKLV</sequence>
<keyword evidence="3" id="KW-0472">Membrane</keyword>
<evidence type="ECO:0000256" key="2">
    <source>
        <dbReference type="ARBA" id="ARBA00022448"/>
    </source>
</evidence>
<dbReference type="Proteomes" id="UP000315589">
    <property type="component" value="Unassembled WGS sequence"/>
</dbReference>
<dbReference type="GO" id="GO:0006813">
    <property type="term" value="P:potassium ion transport"/>
    <property type="evidence" value="ECO:0007669"/>
    <property type="project" value="InterPro"/>
</dbReference>
<gene>
    <name evidence="5" type="ORF">CEN91_383</name>
</gene>
<feature type="domain" description="RCK N-terminal" evidence="4">
    <location>
        <begin position="100"/>
        <end position="215"/>
    </location>
</feature>
<comment type="caution">
    <text evidence="5">The sequence shown here is derived from an EMBL/GenBank/DDBJ whole genome shotgun (WGS) entry which is preliminary data.</text>
</comment>
<feature type="transmembrane region" description="Helical" evidence="3">
    <location>
        <begin position="46"/>
        <end position="69"/>
    </location>
</feature>
<feature type="transmembrane region" description="Helical" evidence="3">
    <location>
        <begin position="12"/>
        <end position="34"/>
    </location>
</feature>
<dbReference type="InterPro" id="IPR003148">
    <property type="entry name" value="RCK_N"/>
</dbReference>
<keyword evidence="3" id="KW-0812">Transmembrane</keyword>
<dbReference type="PANTHER" id="PTHR42751:SF3">
    <property type="entry name" value="SODIUM_GLUTAMATE SYMPORTER"/>
    <property type="match status" value="1"/>
</dbReference>
<evidence type="ECO:0000313" key="6">
    <source>
        <dbReference type="Proteomes" id="UP000315589"/>
    </source>
</evidence>
<keyword evidence="2" id="KW-0813">Transport</keyword>